<protein>
    <submittedName>
        <fullName evidence="1">Uncharacterized protein</fullName>
    </submittedName>
</protein>
<evidence type="ECO:0000313" key="1">
    <source>
        <dbReference type="EMBL" id="MCW0953455.1"/>
    </source>
</evidence>
<evidence type="ECO:0000313" key="2">
    <source>
        <dbReference type="Proteomes" id="UP001526225"/>
    </source>
</evidence>
<dbReference type="EMBL" id="JAOZFE010000004">
    <property type="protein sequence ID" value="MCW0953455.1"/>
    <property type="molecule type" value="Genomic_DNA"/>
</dbReference>
<organism evidence="1 2">
    <name type="scientific">Weissella ceti</name>
    <dbReference type="NCBI Taxonomy" id="759620"/>
    <lineage>
        <taxon>Bacteria</taxon>
        <taxon>Bacillati</taxon>
        <taxon>Bacillota</taxon>
        <taxon>Bacilli</taxon>
        <taxon>Lactobacillales</taxon>
        <taxon>Lactobacillaceae</taxon>
        <taxon>Weissella</taxon>
    </lineage>
</organism>
<accession>A0ABT3E518</accession>
<dbReference type="Proteomes" id="UP001526225">
    <property type="component" value="Unassembled WGS sequence"/>
</dbReference>
<keyword evidence="2" id="KW-1185">Reference proteome</keyword>
<comment type="caution">
    <text evidence="1">The sequence shown here is derived from an EMBL/GenBank/DDBJ whole genome shotgun (WGS) entry which is preliminary data.</text>
</comment>
<dbReference type="RefSeq" id="WP_213408968.1">
    <property type="nucleotide sequence ID" value="NZ_CP074441.1"/>
</dbReference>
<reference evidence="1 2" key="1">
    <citation type="submission" date="2022-10" db="EMBL/GenBank/DDBJ databases">
        <title>Weissella fermenti sp. nov., isolated from fermented cabbage.</title>
        <authorList>
            <person name="Lee J.K."/>
            <person name="Baek J.H."/>
            <person name="Choi D.G."/>
            <person name="Kim J.M."/>
            <person name="Jeon C.O."/>
        </authorList>
    </citation>
    <scope>NUCLEOTIDE SEQUENCE [LARGE SCALE GENOMIC DNA]</scope>
    <source>
        <strain evidence="1 2">KACC 18534</strain>
    </source>
</reference>
<sequence length="194" mass="22132">MAAYVNALIGCRLISNKHSSKPFSLRHRILSDEYMVKANRAITFNGRHFVLNFSLTKGIPNKVLALIEEKIRLTNLFIEDILDTQDQTAAILSPCGSILPLCKGQTNQIREQYDVVISWYHVRITLPPETIKKGLRSGWPVAGLILPKQIIKVACYRSRTNLRVIHHSIWFEYDLLNQQVCCNCGIKIEGEHPH</sequence>
<gene>
    <name evidence="1" type="ORF">OIT44_05145</name>
</gene>
<proteinExistence type="predicted"/>
<name>A0ABT3E518_9LACO</name>